<organism evidence="2 3">
    <name type="scientific">Agromyces agglutinans</name>
    <dbReference type="NCBI Taxonomy" id="2662258"/>
    <lineage>
        <taxon>Bacteria</taxon>
        <taxon>Bacillati</taxon>
        <taxon>Actinomycetota</taxon>
        <taxon>Actinomycetes</taxon>
        <taxon>Micrococcales</taxon>
        <taxon>Microbacteriaceae</taxon>
        <taxon>Agromyces</taxon>
    </lineage>
</organism>
<evidence type="ECO:0000313" key="3">
    <source>
        <dbReference type="Proteomes" id="UP000431080"/>
    </source>
</evidence>
<feature type="region of interest" description="Disordered" evidence="1">
    <location>
        <begin position="31"/>
        <end position="64"/>
    </location>
</feature>
<name>A0A6I2FKV3_9MICO</name>
<sequence length="64" mass="6206">MQRRTMAAILIGAVIGLGSAISPVKAGFADGLAPGDRRVGESAQAMTGDPPGRGAPGSGDGRTG</sequence>
<evidence type="ECO:0000313" key="2">
    <source>
        <dbReference type="EMBL" id="MRG61258.1"/>
    </source>
</evidence>
<reference evidence="2 3" key="1">
    <citation type="submission" date="2019-10" db="EMBL/GenBank/DDBJ databases">
        <authorList>
            <person name="Nie G."/>
            <person name="Ming H."/>
            <person name="Yi B."/>
        </authorList>
    </citation>
    <scope>NUCLEOTIDE SEQUENCE [LARGE SCALE GENOMIC DNA]</scope>
    <source>
        <strain evidence="2 3">CFH 90414</strain>
    </source>
</reference>
<proteinExistence type="predicted"/>
<comment type="caution">
    <text evidence="2">The sequence shown here is derived from an EMBL/GenBank/DDBJ whole genome shotgun (WGS) entry which is preliminary data.</text>
</comment>
<evidence type="ECO:0000256" key="1">
    <source>
        <dbReference type="SAM" id="MobiDB-lite"/>
    </source>
</evidence>
<accession>A0A6I2FKV3</accession>
<protein>
    <submittedName>
        <fullName evidence="2">Uncharacterized protein</fullName>
    </submittedName>
</protein>
<feature type="compositionally biased region" description="Gly residues" evidence="1">
    <location>
        <begin position="54"/>
        <end position="64"/>
    </location>
</feature>
<keyword evidence="3" id="KW-1185">Reference proteome</keyword>
<dbReference type="Proteomes" id="UP000431080">
    <property type="component" value="Unassembled WGS sequence"/>
</dbReference>
<dbReference type="AlphaFoldDB" id="A0A6I2FKV3"/>
<dbReference type="EMBL" id="WJIF01000011">
    <property type="protein sequence ID" value="MRG61258.1"/>
    <property type="molecule type" value="Genomic_DNA"/>
</dbReference>
<gene>
    <name evidence="2" type="ORF">GE115_15490</name>
</gene>
<dbReference type="RefSeq" id="WP_153685691.1">
    <property type="nucleotide sequence ID" value="NZ_WJIF01000011.1"/>
</dbReference>